<dbReference type="CDD" id="cd00221">
    <property type="entry name" value="Vsr"/>
    <property type="match status" value="1"/>
</dbReference>
<evidence type="ECO:0000313" key="7">
    <source>
        <dbReference type="EMBL" id="ACU77359.1"/>
    </source>
</evidence>
<dbReference type="STRING" id="479433.Caci_8537"/>
<keyword evidence="2 7" id="KW-0255">Endonuclease</keyword>
<evidence type="ECO:0000256" key="5">
    <source>
        <dbReference type="ARBA" id="ARBA00023204"/>
    </source>
</evidence>
<dbReference type="KEGG" id="cai:Caci_8537"/>
<dbReference type="Proteomes" id="UP000000851">
    <property type="component" value="Chromosome"/>
</dbReference>
<evidence type="ECO:0000313" key="8">
    <source>
        <dbReference type="Proteomes" id="UP000000851"/>
    </source>
</evidence>
<sequence>MRLNRSRDTRPELALRRAVFARGLRYRVAYEPLKGVRRSADIAFTKVKVAVFLDGCFWRGCPTHYTTPKANAEFWAKKVKGNQARDRETDALFADAGWVVIRVWEHEDVMETVDRIIETVTERRALMANSY</sequence>
<dbReference type="GO" id="GO:0004519">
    <property type="term" value="F:endonuclease activity"/>
    <property type="evidence" value="ECO:0007669"/>
    <property type="project" value="UniProtKB-KW"/>
</dbReference>
<accession>C7PYN7</accession>
<protein>
    <submittedName>
        <fullName evidence="7">DNA mismatch endonuclease Vsr</fullName>
    </submittedName>
</protein>
<dbReference type="Gene3D" id="3.40.960.10">
    <property type="entry name" value="VSR Endonuclease"/>
    <property type="match status" value="1"/>
</dbReference>
<dbReference type="InterPro" id="IPR004603">
    <property type="entry name" value="DNA_mismatch_endonuc_vsr"/>
</dbReference>
<dbReference type="InterPro" id="IPR011335">
    <property type="entry name" value="Restrct_endonuc-II-like"/>
</dbReference>
<evidence type="ECO:0000256" key="4">
    <source>
        <dbReference type="ARBA" id="ARBA00022801"/>
    </source>
</evidence>
<dbReference type="AlphaFoldDB" id="C7PYN7"/>
<comment type="similarity">
    <text evidence="6">Belongs to the Vsr family.</text>
</comment>
<dbReference type="eggNOG" id="COG3727">
    <property type="taxonomic scope" value="Bacteria"/>
</dbReference>
<evidence type="ECO:0000256" key="3">
    <source>
        <dbReference type="ARBA" id="ARBA00022763"/>
    </source>
</evidence>
<dbReference type="InParanoid" id="C7PYN7"/>
<dbReference type="GO" id="GO:0016787">
    <property type="term" value="F:hydrolase activity"/>
    <property type="evidence" value="ECO:0007669"/>
    <property type="project" value="UniProtKB-KW"/>
</dbReference>
<keyword evidence="8" id="KW-1185">Reference proteome</keyword>
<dbReference type="EMBL" id="CP001700">
    <property type="protein sequence ID" value="ACU77359.1"/>
    <property type="molecule type" value="Genomic_DNA"/>
</dbReference>
<dbReference type="SUPFAM" id="SSF52980">
    <property type="entry name" value="Restriction endonuclease-like"/>
    <property type="match status" value="1"/>
</dbReference>
<dbReference type="GO" id="GO:0006298">
    <property type="term" value="P:mismatch repair"/>
    <property type="evidence" value="ECO:0007669"/>
    <property type="project" value="InterPro"/>
</dbReference>
<dbReference type="HOGENOM" id="CLU_111913_2_1_11"/>
<dbReference type="OrthoDB" id="9801520at2"/>
<dbReference type="Pfam" id="PF03852">
    <property type="entry name" value="Vsr"/>
    <property type="match status" value="1"/>
</dbReference>
<organism evidence="7 8">
    <name type="scientific">Catenulispora acidiphila (strain DSM 44928 / JCM 14897 / NBRC 102108 / NRRL B-24433 / ID139908)</name>
    <dbReference type="NCBI Taxonomy" id="479433"/>
    <lineage>
        <taxon>Bacteria</taxon>
        <taxon>Bacillati</taxon>
        <taxon>Actinomycetota</taxon>
        <taxon>Actinomycetes</taxon>
        <taxon>Catenulisporales</taxon>
        <taxon>Catenulisporaceae</taxon>
        <taxon>Catenulispora</taxon>
    </lineage>
</organism>
<gene>
    <name evidence="7" type="ordered locus">Caci_8537</name>
</gene>
<keyword evidence="3" id="KW-0227">DNA damage</keyword>
<evidence type="ECO:0000256" key="1">
    <source>
        <dbReference type="ARBA" id="ARBA00022722"/>
    </source>
</evidence>
<keyword evidence="1" id="KW-0540">Nuclease</keyword>
<keyword evidence="4" id="KW-0378">Hydrolase</keyword>
<name>C7PYN7_CATAD</name>
<evidence type="ECO:0000256" key="6">
    <source>
        <dbReference type="ARBA" id="ARBA00029466"/>
    </source>
</evidence>
<reference evidence="7 8" key="1">
    <citation type="journal article" date="2009" name="Stand. Genomic Sci.">
        <title>Complete genome sequence of Catenulispora acidiphila type strain (ID 139908).</title>
        <authorList>
            <person name="Copeland A."/>
            <person name="Lapidus A."/>
            <person name="Glavina Del Rio T."/>
            <person name="Nolan M."/>
            <person name="Lucas S."/>
            <person name="Chen F."/>
            <person name="Tice H."/>
            <person name="Cheng J.F."/>
            <person name="Bruce D."/>
            <person name="Goodwin L."/>
            <person name="Pitluck S."/>
            <person name="Mikhailova N."/>
            <person name="Pati A."/>
            <person name="Ivanova N."/>
            <person name="Mavromatis K."/>
            <person name="Chen A."/>
            <person name="Palaniappan K."/>
            <person name="Chain P."/>
            <person name="Land M."/>
            <person name="Hauser L."/>
            <person name="Chang Y.J."/>
            <person name="Jeffries C.D."/>
            <person name="Chertkov O."/>
            <person name="Brettin T."/>
            <person name="Detter J.C."/>
            <person name="Han C."/>
            <person name="Ali Z."/>
            <person name="Tindall B.J."/>
            <person name="Goker M."/>
            <person name="Bristow J."/>
            <person name="Eisen J.A."/>
            <person name="Markowitz V."/>
            <person name="Hugenholtz P."/>
            <person name="Kyrpides N.C."/>
            <person name="Klenk H.P."/>
        </authorList>
    </citation>
    <scope>NUCLEOTIDE SEQUENCE [LARGE SCALE GENOMIC DNA]</scope>
    <source>
        <strain evidence="8">DSM 44928 / JCM 14897 / NBRC 102108 / NRRL B-24433 / ID139908</strain>
    </source>
</reference>
<dbReference type="NCBIfam" id="TIGR00632">
    <property type="entry name" value="vsr"/>
    <property type="match status" value="1"/>
</dbReference>
<evidence type="ECO:0000256" key="2">
    <source>
        <dbReference type="ARBA" id="ARBA00022759"/>
    </source>
</evidence>
<dbReference type="REBASE" id="21643">
    <property type="entry name" value="V.CacDORF8539P"/>
</dbReference>
<proteinExistence type="inferred from homology"/>
<keyword evidence="5" id="KW-0234">DNA repair</keyword>